<proteinExistence type="inferred from homology"/>
<dbReference type="InterPro" id="IPR002173">
    <property type="entry name" value="Carboh/pur_kinase_PfkB_CS"/>
</dbReference>
<evidence type="ECO:0000256" key="1">
    <source>
        <dbReference type="ARBA" id="ARBA00010688"/>
    </source>
</evidence>
<keyword evidence="5" id="KW-0067">ATP-binding</keyword>
<dbReference type="SUPFAM" id="SSF53613">
    <property type="entry name" value="Ribokinase-like"/>
    <property type="match status" value="1"/>
</dbReference>
<sequence>MILTATLNPAVDTTFEVDRLVGEGKNRARVRSVRGGGGGINVARCVTRLGGSAMALHTAGREVGQLLNRLLDAEGLAHQPIEVGAETRNAFVVGEQFTGHSFHIVPDGAPLSAADTRRCMEAILAVAPRYPYLVVTGSVPSGFDENFCAELVERMRRYDTRIVLDIAGAQLRNVLRERAFLIRLDRREASALIGAPIDGFAAARAANEYLLDLGATVHAVTTVGALGAVYSNEEAHHRISAPPPPLPPRSDACAGDSLIGALTYRLAAGASCLAACEYGVAAAAATVLLPGTDIFQRSTVDAFIAEVRTVSEDRRSEPVRT</sequence>
<dbReference type="GO" id="GO:0005524">
    <property type="term" value="F:ATP binding"/>
    <property type="evidence" value="ECO:0007669"/>
    <property type="project" value="UniProtKB-KW"/>
</dbReference>
<feature type="domain" description="Carbohydrate kinase PfkB" evidence="7">
    <location>
        <begin position="8"/>
        <end position="293"/>
    </location>
</feature>
<evidence type="ECO:0000256" key="2">
    <source>
        <dbReference type="ARBA" id="ARBA00022679"/>
    </source>
</evidence>
<reference evidence="8 9" key="1">
    <citation type="journal article" date="2019" name="ACS Chem. Biol.">
        <title>Identification and Mobilization of a Cryptic Antibiotic Biosynthesis Gene Locus from a Human-Pathogenic Nocardia Isolate.</title>
        <authorList>
            <person name="Herisse M."/>
            <person name="Ishida K."/>
            <person name="Porter J.L."/>
            <person name="Howden B."/>
            <person name="Hertweck C."/>
            <person name="Stinear T.P."/>
            <person name="Pidot S.J."/>
        </authorList>
    </citation>
    <scope>NUCLEOTIDE SEQUENCE [LARGE SCALE GENOMIC DNA]</scope>
    <source>
        <strain evidence="8 9">AUSMDU00012717</strain>
    </source>
</reference>
<dbReference type="InterPro" id="IPR029056">
    <property type="entry name" value="Ribokinase-like"/>
</dbReference>
<dbReference type="PANTHER" id="PTHR46566">
    <property type="entry name" value="1-PHOSPHOFRUCTOKINASE-RELATED"/>
    <property type="match status" value="1"/>
</dbReference>
<keyword evidence="3" id="KW-0547">Nucleotide-binding</keyword>
<dbReference type="AlphaFoldDB" id="A0A6G9YHJ3"/>
<dbReference type="RefSeq" id="WP_167475201.1">
    <property type="nucleotide sequence ID" value="NZ_CP046172.1"/>
</dbReference>
<keyword evidence="9" id="KW-1185">Reference proteome</keyword>
<dbReference type="InterPro" id="IPR017583">
    <property type="entry name" value="Tagatose/fructose_Pkinase"/>
</dbReference>
<evidence type="ECO:0000256" key="5">
    <source>
        <dbReference type="ARBA" id="ARBA00022840"/>
    </source>
</evidence>
<evidence type="ECO:0000256" key="4">
    <source>
        <dbReference type="ARBA" id="ARBA00022777"/>
    </source>
</evidence>
<evidence type="ECO:0000313" key="9">
    <source>
        <dbReference type="Proteomes" id="UP000503540"/>
    </source>
</evidence>
<evidence type="ECO:0000313" key="8">
    <source>
        <dbReference type="EMBL" id="QIS12527.1"/>
    </source>
</evidence>
<keyword evidence="2 6" id="KW-0808">Transferase</keyword>
<keyword evidence="4 8" id="KW-0418">Kinase</keyword>
<comment type="similarity">
    <text evidence="1">Belongs to the carbohydrate kinase PfkB family.</text>
</comment>
<dbReference type="Gene3D" id="3.40.1190.20">
    <property type="match status" value="1"/>
</dbReference>
<evidence type="ECO:0000259" key="7">
    <source>
        <dbReference type="Pfam" id="PF00294"/>
    </source>
</evidence>
<dbReference type="PANTHER" id="PTHR46566:SF2">
    <property type="entry name" value="ATP-DEPENDENT 6-PHOSPHOFRUCTOKINASE ISOZYME 2"/>
    <property type="match status" value="1"/>
</dbReference>
<name>A0A6G9YHJ3_9NOCA</name>
<evidence type="ECO:0000256" key="3">
    <source>
        <dbReference type="ARBA" id="ARBA00022741"/>
    </source>
</evidence>
<evidence type="ECO:0000256" key="6">
    <source>
        <dbReference type="PIRNR" id="PIRNR000535"/>
    </source>
</evidence>
<dbReference type="PROSITE" id="PS00583">
    <property type="entry name" value="PFKB_KINASES_1"/>
    <property type="match status" value="1"/>
</dbReference>
<dbReference type="InterPro" id="IPR011611">
    <property type="entry name" value="PfkB_dom"/>
</dbReference>
<dbReference type="GO" id="GO:0005829">
    <property type="term" value="C:cytosol"/>
    <property type="evidence" value="ECO:0007669"/>
    <property type="project" value="TreeGrafter"/>
</dbReference>
<dbReference type="GO" id="GO:0003872">
    <property type="term" value="F:6-phosphofructokinase activity"/>
    <property type="evidence" value="ECO:0007669"/>
    <property type="project" value="TreeGrafter"/>
</dbReference>
<dbReference type="KEGG" id="nah:F5544_23340"/>
<dbReference type="Pfam" id="PF00294">
    <property type="entry name" value="PfkB"/>
    <property type="match status" value="1"/>
</dbReference>
<protein>
    <submittedName>
        <fullName evidence="8">1-phosphofructokinase</fullName>
    </submittedName>
</protein>
<dbReference type="Proteomes" id="UP000503540">
    <property type="component" value="Chromosome"/>
</dbReference>
<organism evidence="8 9">
    <name type="scientific">Nocardia arthritidis</name>
    <dbReference type="NCBI Taxonomy" id="228602"/>
    <lineage>
        <taxon>Bacteria</taxon>
        <taxon>Bacillati</taxon>
        <taxon>Actinomycetota</taxon>
        <taxon>Actinomycetes</taxon>
        <taxon>Mycobacteriales</taxon>
        <taxon>Nocardiaceae</taxon>
        <taxon>Nocardia</taxon>
    </lineage>
</organism>
<dbReference type="EMBL" id="CP046172">
    <property type="protein sequence ID" value="QIS12527.1"/>
    <property type="molecule type" value="Genomic_DNA"/>
</dbReference>
<accession>A0A6G9YHJ3</accession>
<gene>
    <name evidence="8" type="ORF">F5544_23340</name>
</gene>
<dbReference type="PIRSF" id="PIRSF000535">
    <property type="entry name" value="1PFK/6PFK/LacC"/>
    <property type="match status" value="1"/>
</dbReference>